<organism evidence="2 3">
    <name type="scientific">Hydra vulgaris</name>
    <name type="common">Hydra</name>
    <name type="synonym">Hydra attenuata</name>
    <dbReference type="NCBI Taxonomy" id="6087"/>
    <lineage>
        <taxon>Eukaryota</taxon>
        <taxon>Metazoa</taxon>
        <taxon>Cnidaria</taxon>
        <taxon>Hydrozoa</taxon>
        <taxon>Hydroidolina</taxon>
        <taxon>Anthoathecata</taxon>
        <taxon>Aplanulata</taxon>
        <taxon>Hydridae</taxon>
        <taxon>Hydra</taxon>
    </lineage>
</organism>
<dbReference type="InterPro" id="IPR000477">
    <property type="entry name" value="RT_dom"/>
</dbReference>
<sequence>MSNILPPLPLGFYLPTGSIEKQKDLLLSVKVSSEQSRKYESTDTHVKQINHLEHVKQINHLYNILNECLTQSSSQCFNYSKSSLNRKQPMTDTIKAEKLANSLANKNYTSFWSIVTSIRSDKCSLPPSINSASGPDNVCHMWYNNYSTLFNSVKPACNINDNFIDKHCNLLKDDAFLVTPDEVQSIINRMSCGKAADHFGLQLEHYLYASTNYFNILSLCFSSMLCHGYMPIGASHSVISPVVKDKNGDISDSANYRPIALVTIFSKVLEHIFVSRINESFTGTPNQFGFKKNHSTFMPVLILKDILNFYLSHGSNMHVSFIDISKAFDRVRFDSLFTKLSKIISGVTLRLLIVWYVGQTAQILWGGIFSKTFNISNGVRQGGVLSPLLFNIYINDLSVLLNKTTVGCWLGPSLVNHLLYADDIVLCAPSAKGLQILLDLCSSYAVKHDIVYNNIRSQIMFFEIYKPLINSPSFTLSGMVLTYTSHYKYLGHLISNDMQDDKDILKHVRSIYAKANLIRRKFSSTQIQTKIMLFNAFCSPIYGCQLWYLWRKDSFHRLCVAYNNALRLILKRPPWNSASELFVKHGSHSLNVVIRKQQYSSLLLLQNSENLVIKAFVNSDRFPFSL</sequence>
<dbReference type="PANTHER" id="PTHR47027:SF20">
    <property type="entry name" value="REVERSE TRANSCRIPTASE-LIKE PROTEIN WITH RNA-DIRECTED DNA POLYMERASE DOMAIN"/>
    <property type="match status" value="1"/>
</dbReference>
<gene>
    <name evidence="3" type="primary">LOC136088250</name>
</gene>
<dbReference type="PROSITE" id="PS50878">
    <property type="entry name" value="RT_POL"/>
    <property type="match status" value="1"/>
</dbReference>
<dbReference type="RefSeq" id="XP_065668007.1">
    <property type="nucleotide sequence ID" value="XM_065811935.1"/>
</dbReference>
<evidence type="ECO:0000313" key="2">
    <source>
        <dbReference type="Proteomes" id="UP001652625"/>
    </source>
</evidence>
<dbReference type="Pfam" id="PF00078">
    <property type="entry name" value="RVT_1"/>
    <property type="match status" value="1"/>
</dbReference>
<evidence type="ECO:0000259" key="1">
    <source>
        <dbReference type="PROSITE" id="PS50878"/>
    </source>
</evidence>
<dbReference type="GeneID" id="136088250"/>
<feature type="domain" description="Reverse transcriptase" evidence="1">
    <location>
        <begin position="223"/>
        <end position="481"/>
    </location>
</feature>
<proteinExistence type="predicted"/>
<dbReference type="CDD" id="cd01650">
    <property type="entry name" value="RT_nLTR_like"/>
    <property type="match status" value="1"/>
</dbReference>
<dbReference type="InterPro" id="IPR043502">
    <property type="entry name" value="DNA/RNA_pol_sf"/>
</dbReference>
<reference evidence="3" key="1">
    <citation type="submission" date="2025-08" db="UniProtKB">
        <authorList>
            <consortium name="RefSeq"/>
        </authorList>
    </citation>
    <scope>IDENTIFICATION</scope>
</reference>
<accession>A0ABM4D177</accession>
<evidence type="ECO:0000313" key="3">
    <source>
        <dbReference type="RefSeq" id="XP_065668007.1"/>
    </source>
</evidence>
<dbReference type="SUPFAM" id="SSF56672">
    <property type="entry name" value="DNA/RNA polymerases"/>
    <property type="match status" value="1"/>
</dbReference>
<name>A0ABM4D177_HYDVU</name>
<keyword evidence="2" id="KW-1185">Reference proteome</keyword>
<protein>
    <submittedName>
        <fullName evidence="3">Uncharacterized protein LOC136088250</fullName>
    </submittedName>
</protein>
<dbReference type="Proteomes" id="UP001652625">
    <property type="component" value="Chromosome 12"/>
</dbReference>
<dbReference type="PANTHER" id="PTHR47027">
    <property type="entry name" value="REVERSE TRANSCRIPTASE DOMAIN-CONTAINING PROTEIN"/>
    <property type="match status" value="1"/>
</dbReference>